<evidence type="ECO:0000256" key="1">
    <source>
        <dbReference type="SAM" id="Phobius"/>
    </source>
</evidence>
<evidence type="ECO:0000313" key="2">
    <source>
        <dbReference type="EMBL" id="SVD37141.1"/>
    </source>
</evidence>
<keyword evidence="1" id="KW-0812">Transmembrane</keyword>
<protein>
    <submittedName>
        <fullName evidence="2">Uncharacterized protein</fullName>
    </submittedName>
</protein>
<gene>
    <name evidence="2" type="ORF">METZ01_LOCUS389995</name>
</gene>
<feature type="transmembrane region" description="Helical" evidence="1">
    <location>
        <begin position="20"/>
        <end position="48"/>
    </location>
</feature>
<name>A0A382UTX8_9ZZZZ</name>
<dbReference type="AlphaFoldDB" id="A0A382UTX8"/>
<proteinExistence type="predicted"/>
<dbReference type="EMBL" id="UINC01146427">
    <property type="protein sequence ID" value="SVD37141.1"/>
    <property type="molecule type" value="Genomic_DNA"/>
</dbReference>
<keyword evidence="1" id="KW-0472">Membrane</keyword>
<accession>A0A382UTX8</accession>
<organism evidence="2">
    <name type="scientific">marine metagenome</name>
    <dbReference type="NCBI Taxonomy" id="408172"/>
    <lineage>
        <taxon>unclassified sequences</taxon>
        <taxon>metagenomes</taxon>
        <taxon>ecological metagenomes</taxon>
    </lineage>
</organism>
<feature type="non-terminal residue" evidence="2">
    <location>
        <position position="52"/>
    </location>
</feature>
<keyword evidence="1" id="KW-1133">Transmembrane helix</keyword>
<sequence>MSRLRLSGGYTSMSSQTLSVSYTILIPANIMPHAFLNALPFAVMYIFLPLAL</sequence>
<reference evidence="2" key="1">
    <citation type="submission" date="2018-05" db="EMBL/GenBank/DDBJ databases">
        <authorList>
            <person name="Lanie J.A."/>
            <person name="Ng W.-L."/>
            <person name="Kazmierczak K.M."/>
            <person name="Andrzejewski T.M."/>
            <person name="Davidsen T.M."/>
            <person name="Wayne K.J."/>
            <person name="Tettelin H."/>
            <person name="Glass J.I."/>
            <person name="Rusch D."/>
            <person name="Podicherti R."/>
            <person name="Tsui H.-C.T."/>
            <person name="Winkler M.E."/>
        </authorList>
    </citation>
    <scope>NUCLEOTIDE SEQUENCE</scope>
</reference>